<reference evidence="4 5" key="1">
    <citation type="submission" date="2018-01" db="EMBL/GenBank/DDBJ databases">
        <title>Whole genome sequencing of Histamine producing bacteria.</title>
        <authorList>
            <person name="Butler K."/>
        </authorList>
    </citation>
    <scope>NUCLEOTIDE SEQUENCE [LARGE SCALE GENOMIC DNA]</scope>
    <source>
        <strain evidence="4 5">DSM 24669</strain>
    </source>
</reference>
<feature type="domain" description="Thioredoxin-like fold" evidence="3">
    <location>
        <begin position="81"/>
        <end position="236"/>
    </location>
</feature>
<dbReference type="PROSITE" id="PS00194">
    <property type="entry name" value="THIOREDOXIN_1"/>
    <property type="match status" value="1"/>
</dbReference>
<accession>A0A2T3PD25</accession>
<dbReference type="STRING" id="680026.AB733_01890"/>
<dbReference type="PANTHER" id="PTHR35891">
    <property type="entry name" value="THIOL:DISULFIDE INTERCHANGE PROTEIN DSBA"/>
    <property type="match status" value="1"/>
</dbReference>
<dbReference type="AlphaFoldDB" id="A0A2T3PD25"/>
<proteinExistence type="predicted"/>
<dbReference type="Pfam" id="PF13462">
    <property type="entry name" value="Thioredoxin_4"/>
    <property type="match status" value="1"/>
</dbReference>
<dbReference type="PANTHER" id="PTHR35891:SF3">
    <property type="entry name" value="THIOL:DISULFIDE INTERCHANGE PROTEIN DSBL"/>
    <property type="match status" value="1"/>
</dbReference>
<comment type="caution">
    <text evidence="4">The sequence shown here is derived from an EMBL/GenBank/DDBJ whole genome shotgun (WGS) entry which is preliminary data.</text>
</comment>
<dbReference type="InterPro" id="IPR050824">
    <property type="entry name" value="Thiol_disulfide_DsbA"/>
</dbReference>
<dbReference type="CDD" id="cd03019">
    <property type="entry name" value="DsbA_DsbA"/>
    <property type="match status" value="1"/>
</dbReference>
<keyword evidence="1" id="KW-0732">Signal</keyword>
<dbReference type="Gene3D" id="3.40.30.10">
    <property type="entry name" value="Glutaredoxin"/>
    <property type="match status" value="1"/>
</dbReference>
<dbReference type="Proteomes" id="UP000240481">
    <property type="component" value="Unassembled WGS sequence"/>
</dbReference>
<dbReference type="InterPro" id="IPR023205">
    <property type="entry name" value="DsbA/DsbL"/>
</dbReference>
<evidence type="ECO:0000313" key="5">
    <source>
        <dbReference type="Proteomes" id="UP000240481"/>
    </source>
</evidence>
<dbReference type="OrthoDB" id="6397986at2"/>
<protein>
    <submittedName>
        <fullName evidence="4">Thiol:disulfide interchange protein DsbA/DsbL</fullName>
    </submittedName>
</protein>
<keyword evidence="2" id="KW-0676">Redox-active center</keyword>
<evidence type="ECO:0000259" key="3">
    <source>
        <dbReference type="Pfam" id="PF13462"/>
    </source>
</evidence>
<evidence type="ECO:0000256" key="1">
    <source>
        <dbReference type="ARBA" id="ARBA00022729"/>
    </source>
</evidence>
<dbReference type="EMBL" id="PYLZ01000001">
    <property type="protein sequence ID" value="PSW27105.1"/>
    <property type="molecule type" value="Genomic_DNA"/>
</dbReference>
<dbReference type="InterPro" id="IPR017937">
    <property type="entry name" value="Thioredoxin_CS"/>
</dbReference>
<name>A0A2T3PD25_9GAMM</name>
<sequence length="244" mass="27489">MLIAIINYIAPHQTISRELFIIVAISTIVCPPFLHDLRIMKHFLKPFIVIFSMLIMVTGCNGADAPKQGKHYTVLPTAITNAPQVLEVFSFGCGHCRTMETIIPEMEKQTNTKIEKMHATFDRGSQMLAFMYYTAVIQTEGKPSEKFMDDLFGYIQEPSNASEEERKSQLENIYKNNNLKTPYALSDSEQKEVVAKMEYADKVMQESQLNAIPAFIVGGKYLVNTGAHESIEDISTTISHLLTL</sequence>
<dbReference type="InterPro" id="IPR012336">
    <property type="entry name" value="Thioredoxin-like_fold"/>
</dbReference>
<gene>
    <name evidence="4" type="ORF">C9I94_03785</name>
</gene>
<keyword evidence="5" id="KW-1185">Reference proteome</keyword>
<organism evidence="4 5">
    <name type="scientific">Photobacterium swingsii</name>
    <dbReference type="NCBI Taxonomy" id="680026"/>
    <lineage>
        <taxon>Bacteria</taxon>
        <taxon>Pseudomonadati</taxon>
        <taxon>Pseudomonadota</taxon>
        <taxon>Gammaproteobacteria</taxon>
        <taxon>Vibrionales</taxon>
        <taxon>Vibrionaceae</taxon>
        <taxon>Photobacterium</taxon>
    </lineage>
</organism>
<dbReference type="InterPro" id="IPR036249">
    <property type="entry name" value="Thioredoxin-like_sf"/>
</dbReference>
<evidence type="ECO:0000256" key="2">
    <source>
        <dbReference type="ARBA" id="ARBA00023284"/>
    </source>
</evidence>
<evidence type="ECO:0000313" key="4">
    <source>
        <dbReference type="EMBL" id="PSW27105.1"/>
    </source>
</evidence>
<dbReference type="SUPFAM" id="SSF52833">
    <property type="entry name" value="Thioredoxin-like"/>
    <property type="match status" value="1"/>
</dbReference>